<gene>
    <name evidence="2" type="ORF">LZC95_00935</name>
</gene>
<reference evidence="2 3" key="1">
    <citation type="submission" date="2021-12" db="EMBL/GenBank/DDBJ databases">
        <title>Discovery of the Pendulisporaceae a myxobacterial family with distinct sporulation behavior and unique specialized metabolism.</title>
        <authorList>
            <person name="Garcia R."/>
            <person name="Popoff A."/>
            <person name="Bader C.D."/>
            <person name="Loehr J."/>
            <person name="Walesch S."/>
            <person name="Walt C."/>
            <person name="Boldt J."/>
            <person name="Bunk B."/>
            <person name="Haeckl F.J.F.P.J."/>
            <person name="Gunesch A.P."/>
            <person name="Birkelbach J."/>
            <person name="Nuebel U."/>
            <person name="Pietschmann T."/>
            <person name="Bach T."/>
            <person name="Mueller R."/>
        </authorList>
    </citation>
    <scope>NUCLEOTIDE SEQUENCE [LARGE SCALE GENOMIC DNA]</scope>
    <source>
        <strain evidence="2 3">MSr12523</strain>
    </source>
</reference>
<sequence length="135" mass="14581">MSLLEQNEGLAPLLLKDEDFDRASPAEKQRLASDLPYCKQVVACHIAGFDCVAAAHPDAKLTAGVSAPGNFLRGLSASTAAASNWLISRVFYARQKGSPHHDGNEDVDGYEDLECPMSYDSSAHEKIRNGDDSDE</sequence>
<evidence type="ECO:0000313" key="3">
    <source>
        <dbReference type="Proteomes" id="UP001379533"/>
    </source>
</evidence>
<name>A0ABZ2KE91_9BACT</name>
<dbReference type="EMBL" id="CP089982">
    <property type="protein sequence ID" value="WXA95405.1"/>
    <property type="molecule type" value="Genomic_DNA"/>
</dbReference>
<dbReference type="Proteomes" id="UP001379533">
    <property type="component" value="Chromosome"/>
</dbReference>
<accession>A0ABZ2KE91</accession>
<feature type="compositionally biased region" description="Basic and acidic residues" evidence="1">
    <location>
        <begin position="122"/>
        <end position="135"/>
    </location>
</feature>
<evidence type="ECO:0000313" key="2">
    <source>
        <dbReference type="EMBL" id="WXA95405.1"/>
    </source>
</evidence>
<feature type="region of interest" description="Disordered" evidence="1">
    <location>
        <begin position="96"/>
        <end position="135"/>
    </location>
</feature>
<protein>
    <submittedName>
        <fullName evidence="2">Uncharacterized protein</fullName>
    </submittedName>
</protein>
<keyword evidence="3" id="KW-1185">Reference proteome</keyword>
<proteinExistence type="predicted"/>
<evidence type="ECO:0000256" key="1">
    <source>
        <dbReference type="SAM" id="MobiDB-lite"/>
    </source>
</evidence>
<organism evidence="2 3">
    <name type="scientific">Pendulispora brunnea</name>
    <dbReference type="NCBI Taxonomy" id="2905690"/>
    <lineage>
        <taxon>Bacteria</taxon>
        <taxon>Pseudomonadati</taxon>
        <taxon>Myxococcota</taxon>
        <taxon>Myxococcia</taxon>
        <taxon>Myxococcales</taxon>
        <taxon>Sorangiineae</taxon>
        <taxon>Pendulisporaceae</taxon>
        <taxon>Pendulispora</taxon>
    </lineage>
</organism>
<dbReference type="RefSeq" id="WP_394846012.1">
    <property type="nucleotide sequence ID" value="NZ_CP089982.1"/>
</dbReference>
<feature type="compositionally biased region" description="Acidic residues" evidence="1">
    <location>
        <begin position="105"/>
        <end position="114"/>
    </location>
</feature>